<keyword evidence="1" id="KW-0547">Nucleotide-binding</keyword>
<keyword evidence="4" id="KW-0969">Cilium</keyword>
<feature type="domain" description="CobQ/CobB/MinD/ParA nucleotide binding" evidence="3">
    <location>
        <begin position="38"/>
        <end position="263"/>
    </location>
</feature>
<dbReference type="GO" id="GO:0009898">
    <property type="term" value="C:cytoplasmic side of plasma membrane"/>
    <property type="evidence" value="ECO:0007669"/>
    <property type="project" value="TreeGrafter"/>
</dbReference>
<dbReference type="Proteomes" id="UP000557688">
    <property type="component" value="Unassembled WGS sequence"/>
</dbReference>
<dbReference type="EMBL" id="JACHXV010000011">
    <property type="protein sequence ID" value="MBB3174766.1"/>
    <property type="molecule type" value="Genomic_DNA"/>
</dbReference>
<reference evidence="5 7" key="1">
    <citation type="submission" date="2020-06" db="EMBL/GenBank/DDBJ databases">
        <title>Description of novel acetic acid bacteria.</title>
        <authorList>
            <person name="Sombolestani A."/>
        </authorList>
    </citation>
    <scope>NUCLEOTIDE SEQUENCE [LARGE SCALE GENOMIC DNA]</scope>
    <source>
        <strain evidence="5 7">LMG 26838</strain>
    </source>
</reference>
<dbReference type="PANTHER" id="PTHR43384:SF4">
    <property type="entry name" value="CELLULOSE BIOSYNTHESIS PROTEIN BCSQ-RELATED"/>
    <property type="match status" value="1"/>
</dbReference>
<sequence length="285" mass="30238">MVSINTLPSRAPAAAHAVERPAATTVRTPASEPTSRVIAIASGKGGVGKTWFSVSAACLLARAGQRVLLFDGDLGLANVDIQLGLLPERDLSSVIGRDVPLEEAVTRYGTEPGQRFDVLAGRSGAGTLAGMDARSLERLLDGMRRASQYDTVLLDLGAGIDPAMRRLAASADISLVLATDEPTSLTDAYAVLKLLDRDHRHLRRGAAADARIVINQASTLGSGEKTHAILARACRTFLGKEPPLAGVIRRDERVKDAIRHQVPLPVRHPGSLAARDMQRVLTTLG</sequence>
<dbReference type="GO" id="GO:0005829">
    <property type="term" value="C:cytosol"/>
    <property type="evidence" value="ECO:0007669"/>
    <property type="project" value="TreeGrafter"/>
</dbReference>
<dbReference type="InterPro" id="IPR050625">
    <property type="entry name" value="ParA/MinD_ATPase"/>
</dbReference>
<keyword evidence="4" id="KW-0282">Flagellum</keyword>
<dbReference type="Gene3D" id="3.40.50.300">
    <property type="entry name" value="P-loop containing nucleotide triphosphate hydrolases"/>
    <property type="match status" value="1"/>
</dbReference>
<dbReference type="PANTHER" id="PTHR43384">
    <property type="entry name" value="SEPTUM SITE-DETERMINING PROTEIN MIND HOMOLOG, CHLOROPLASTIC-RELATED"/>
    <property type="match status" value="1"/>
</dbReference>
<organism evidence="4 6">
    <name type="scientific">Endobacter medicaginis</name>
    <dbReference type="NCBI Taxonomy" id="1181271"/>
    <lineage>
        <taxon>Bacteria</taxon>
        <taxon>Pseudomonadati</taxon>
        <taxon>Pseudomonadota</taxon>
        <taxon>Alphaproteobacteria</taxon>
        <taxon>Acetobacterales</taxon>
        <taxon>Acetobacteraceae</taxon>
        <taxon>Endobacter</taxon>
    </lineage>
</organism>
<dbReference type="Proteomes" id="UP000565205">
    <property type="component" value="Unassembled WGS sequence"/>
</dbReference>
<proteinExistence type="predicted"/>
<gene>
    <name evidence="4" type="ORF">FHR90_002612</name>
    <name evidence="5" type="ORF">HUK83_07170</name>
</gene>
<evidence type="ECO:0000313" key="5">
    <source>
        <dbReference type="EMBL" id="NVN30114.1"/>
    </source>
</evidence>
<dbReference type="InterPro" id="IPR002586">
    <property type="entry name" value="CobQ/CobB/MinD/ParA_Nub-bd_dom"/>
</dbReference>
<dbReference type="AlphaFoldDB" id="A0A839UYB7"/>
<evidence type="ECO:0000313" key="7">
    <source>
        <dbReference type="Proteomes" id="UP000565205"/>
    </source>
</evidence>
<dbReference type="Pfam" id="PF01656">
    <property type="entry name" value="CbiA"/>
    <property type="match status" value="1"/>
</dbReference>
<dbReference type="InterPro" id="IPR027417">
    <property type="entry name" value="P-loop_NTPase"/>
</dbReference>
<dbReference type="GO" id="GO:0016887">
    <property type="term" value="F:ATP hydrolysis activity"/>
    <property type="evidence" value="ECO:0007669"/>
    <property type="project" value="TreeGrafter"/>
</dbReference>
<reference evidence="4 6" key="2">
    <citation type="submission" date="2020-08" db="EMBL/GenBank/DDBJ databases">
        <title>Genomic Encyclopedia of Type Strains, Phase III (KMG-III): the genomes of soil and plant-associated and newly described type strains.</title>
        <authorList>
            <person name="Whitman W."/>
        </authorList>
    </citation>
    <scope>NUCLEOTIDE SEQUENCE [LARGE SCALE GENOMIC DNA]</scope>
    <source>
        <strain evidence="4 6">CECT 8088</strain>
    </source>
</reference>
<dbReference type="GO" id="GO:0051782">
    <property type="term" value="P:negative regulation of cell division"/>
    <property type="evidence" value="ECO:0007669"/>
    <property type="project" value="TreeGrafter"/>
</dbReference>
<evidence type="ECO:0000256" key="1">
    <source>
        <dbReference type="ARBA" id="ARBA00022741"/>
    </source>
</evidence>
<protein>
    <submittedName>
        <fullName evidence="5">AAA family ATPase</fullName>
    </submittedName>
    <submittedName>
        <fullName evidence="4">Flagellar biosynthesis protein FlhG</fullName>
    </submittedName>
</protein>
<dbReference type="GO" id="GO:0005524">
    <property type="term" value="F:ATP binding"/>
    <property type="evidence" value="ECO:0007669"/>
    <property type="project" value="UniProtKB-KW"/>
</dbReference>
<dbReference type="EMBL" id="JABXXQ010000105">
    <property type="protein sequence ID" value="NVN30114.1"/>
    <property type="molecule type" value="Genomic_DNA"/>
</dbReference>
<dbReference type="RefSeq" id="WP_176623373.1">
    <property type="nucleotide sequence ID" value="NZ_JABXXQ010000105.1"/>
</dbReference>
<dbReference type="SUPFAM" id="SSF52540">
    <property type="entry name" value="P-loop containing nucleoside triphosphate hydrolases"/>
    <property type="match status" value="1"/>
</dbReference>
<evidence type="ECO:0000259" key="3">
    <source>
        <dbReference type="Pfam" id="PF01656"/>
    </source>
</evidence>
<evidence type="ECO:0000313" key="6">
    <source>
        <dbReference type="Proteomes" id="UP000557688"/>
    </source>
</evidence>
<evidence type="ECO:0000313" key="4">
    <source>
        <dbReference type="EMBL" id="MBB3174766.1"/>
    </source>
</evidence>
<evidence type="ECO:0000256" key="2">
    <source>
        <dbReference type="ARBA" id="ARBA00022840"/>
    </source>
</evidence>
<keyword evidence="6" id="KW-1185">Reference proteome</keyword>
<comment type="caution">
    <text evidence="4">The sequence shown here is derived from an EMBL/GenBank/DDBJ whole genome shotgun (WGS) entry which is preliminary data.</text>
</comment>
<accession>A0A839UYB7</accession>
<keyword evidence="2" id="KW-0067">ATP-binding</keyword>
<name>A0A839UYB7_9PROT</name>
<dbReference type="InterPro" id="IPR025501">
    <property type="entry name" value="MinD_FleN"/>
</dbReference>
<keyword evidence="4" id="KW-0966">Cell projection</keyword>
<dbReference type="PIRSF" id="PIRSF003092">
    <property type="entry name" value="MinD"/>
    <property type="match status" value="1"/>
</dbReference>